<comment type="caution">
    <text evidence="2">The sequence shown here is derived from an EMBL/GenBank/DDBJ whole genome shotgun (WGS) entry which is preliminary data.</text>
</comment>
<accession>A0ABD5TIJ2</accession>
<dbReference type="Pfam" id="PF13508">
    <property type="entry name" value="Acetyltransf_7"/>
    <property type="match status" value="1"/>
</dbReference>
<evidence type="ECO:0000313" key="2">
    <source>
        <dbReference type="EMBL" id="MFC6786957.1"/>
    </source>
</evidence>
<gene>
    <name evidence="2" type="ORF">ACFQFD_13425</name>
</gene>
<keyword evidence="2" id="KW-0808">Transferase</keyword>
<dbReference type="InterPro" id="IPR016181">
    <property type="entry name" value="Acyl_CoA_acyltransferase"/>
</dbReference>
<feature type="domain" description="N-acetyltransferase" evidence="1">
    <location>
        <begin position="12"/>
        <end position="149"/>
    </location>
</feature>
<dbReference type="PROSITE" id="PS51186">
    <property type="entry name" value="GNAT"/>
    <property type="match status" value="1"/>
</dbReference>
<reference evidence="2 3" key="1">
    <citation type="journal article" date="2019" name="Int. J. Syst. Evol. Microbiol.">
        <title>The Global Catalogue of Microorganisms (GCM) 10K type strain sequencing project: providing services to taxonomists for standard genome sequencing and annotation.</title>
        <authorList>
            <consortium name="The Broad Institute Genomics Platform"/>
            <consortium name="The Broad Institute Genome Sequencing Center for Infectious Disease"/>
            <person name="Wu L."/>
            <person name="Ma J."/>
        </authorList>
    </citation>
    <scope>NUCLEOTIDE SEQUENCE [LARGE SCALE GENOMIC DNA]</scope>
    <source>
        <strain evidence="2 3">SYNS20</strain>
    </source>
</reference>
<dbReference type="Gene3D" id="3.40.630.30">
    <property type="match status" value="1"/>
</dbReference>
<organism evidence="2 3">
    <name type="scientific">Halobaculum halobium</name>
    <dbReference type="NCBI Taxonomy" id="3032281"/>
    <lineage>
        <taxon>Archaea</taxon>
        <taxon>Methanobacteriati</taxon>
        <taxon>Methanobacteriota</taxon>
        <taxon>Stenosarchaea group</taxon>
        <taxon>Halobacteria</taxon>
        <taxon>Halobacteriales</taxon>
        <taxon>Haloferacaceae</taxon>
        <taxon>Halobaculum</taxon>
    </lineage>
</organism>
<dbReference type="RefSeq" id="WP_284061149.1">
    <property type="nucleotide sequence ID" value="NZ_CP126158.1"/>
</dbReference>
<dbReference type="SUPFAM" id="SSF55729">
    <property type="entry name" value="Acyl-CoA N-acyltransferases (Nat)"/>
    <property type="match status" value="1"/>
</dbReference>
<keyword evidence="3" id="KW-1185">Reference proteome</keyword>
<dbReference type="EMBL" id="JBHSWX010000012">
    <property type="protein sequence ID" value="MFC6786957.1"/>
    <property type="molecule type" value="Genomic_DNA"/>
</dbReference>
<dbReference type="EC" id="2.3.1.-" evidence="2"/>
<evidence type="ECO:0000313" key="3">
    <source>
        <dbReference type="Proteomes" id="UP001596443"/>
    </source>
</evidence>
<evidence type="ECO:0000259" key="1">
    <source>
        <dbReference type="PROSITE" id="PS51186"/>
    </source>
</evidence>
<protein>
    <submittedName>
        <fullName evidence="2">GNAT family N-acetyltransferase</fullName>
        <ecNumber evidence="2">2.3.1.-</ecNumber>
    </submittedName>
</protein>
<dbReference type="Proteomes" id="UP001596443">
    <property type="component" value="Unassembled WGS sequence"/>
</dbReference>
<dbReference type="GO" id="GO:0016746">
    <property type="term" value="F:acyltransferase activity"/>
    <property type="evidence" value="ECO:0007669"/>
    <property type="project" value="UniProtKB-KW"/>
</dbReference>
<dbReference type="InterPro" id="IPR000182">
    <property type="entry name" value="GNAT_dom"/>
</dbReference>
<sequence>MSDGDGESGSDVSVRAARDDETEAIRRLFDAAVLTVPVDLSDRVGGGDALVALRGTERRAGADRDVIGALVLDGSHVDAVAVRRSRRADGVGTALVAAAGDRVDGPLTATFRSQVRPFYESLGFEVEERDRRLFGRLAGGAVDEGDDTIG</sequence>
<name>A0ABD5TIJ2_9EURY</name>
<keyword evidence="2" id="KW-0012">Acyltransferase</keyword>
<proteinExistence type="predicted"/>
<dbReference type="AlphaFoldDB" id="A0ABD5TIJ2"/>
<dbReference type="GeneID" id="81210060"/>